<feature type="region of interest" description="Disordered" evidence="1">
    <location>
        <begin position="142"/>
        <end position="165"/>
    </location>
</feature>
<organism evidence="2 3">
    <name type="scientific">Dioscorea zingiberensis</name>
    <dbReference type="NCBI Taxonomy" id="325984"/>
    <lineage>
        <taxon>Eukaryota</taxon>
        <taxon>Viridiplantae</taxon>
        <taxon>Streptophyta</taxon>
        <taxon>Embryophyta</taxon>
        <taxon>Tracheophyta</taxon>
        <taxon>Spermatophyta</taxon>
        <taxon>Magnoliopsida</taxon>
        <taxon>Liliopsida</taxon>
        <taxon>Dioscoreales</taxon>
        <taxon>Dioscoreaceae</taxon>
        <taxon>Dioscorea</taxon>
    </lineage>
</organism>
<keyword evidence="3" id="KW-1185">Reference proteome</keyword>
<dbReference type="EMBL" id="JAGGNH010000001">
    <property type="protein sequence ID" value="KAJ0988670.1"/>
    <property type="molecule type" value="Genomic_DNA"/>
</dbReference>
<reference evidence="2" key="2">
    <citation type="journal article" date="2022" name="Hortic Res">
        <title>The genome of Dioscorea zingiberensis sheds light on the biosynthesis, origin and evolution of the medicinally important diosgenin saponins.</title>
        <authorList>
            <person name="Li Y."/>
            <person name="Tan C."/>
            <person name="Li Z."/>
            <person name="Guo J."/>
            <person name="Li S."/>
            <person name="Chen X."/>
            <person name="Wang C."/>
            <person name="Dai X."/>
            <person name="Yang H."/>
            <person name="Song W."/>
            <person name="Hou L."/>
            <person name="Xu J."/>
            <person name="Tong Z."/>
            <person name="Xu A."/>
            <person name="Yuan X."/>
            <person name="Wang W."/>
            <person name="Yang Q."/>
            <person name="Chen L."/>
            <person name="Sun Z."/>
            <person name="Wang K."/>
            <person name="Pan B."/>
            <person name="Chen J."/>
            <person name="Bao Y."/>
            <person name="Liu F."/>
            <person name="Qi X."/>
            <person name="Gang D.R."/>
            <person name="Wen J."/>
            <person name="Li J."/>
        </authorList>
    </citation>
    <scope>NUCLEOTIDE SEQUENCE</scope>
    <source>
        <strain evidence="2">Dzin_1.0</strain>
    </source>
</reference>
<dbReference type="OrthoDB" id="1923324at2759"/>
<evidence type="ECO:0000256" key="1">
    <source>
        <dbReference type="SAM" id="MobiDB-lite"/>
    </source>
</evidence>
<gene>
    <name evidence="2" type="ORF">J5N97_007026</name>
</gene>
<feature type="region of interest" description="Disordered" evidence="1">
    <location>
        <begin position="345"/>
        <end position="448"/>
    </location>
</feature>
<evidence type="ECO:0000313" key="3">
    <source>
        <dbReference type="Proteomes" id="UP001085076"/>
    </source>
</evidence>
<protein>
    <submittedName>
        <fullName evidence="2">Uncharacterized protein</fullName>
    </submittedName>
</protein>
<comment type="caution">
    <text evidence="2">The sequence shown here is derived from an EMBL/GenBank/DDBJ whole genome shotgun (WGS) entry which is preliminary data.</text>
</comment>
<feature type="region of interest" description="Disordered" evidence="1">
    <location>
        <begin position="189"/>
        <end position="247"/>
    </location>
</feature>
<feature type="compositionally biased region" description="Polar residues" evidence="1">
    <location>
        <begin position="214"/>
        <end position="225"/>
    </location>
</feature>
<dbReference type="AlphaFoldDB" id="A0A9D5DBI8"/>
<feature type="compositionally biased region" description="Basic and acidic residues" evidence="1">
    <location>
        <begin position="382"/>
        <end position="399"/>
    </location>
</feature>
<accession>A0A9D5DBI8</accession>
<name>A0A9D5DBI8_9LILI</name>
<feature type="region of interest" description="Disordered" evidence="1">
    <location>
        <begin position="1"/>
        <end position="23"/>
    </location>
</feature>
<proteinExistence type="predicted"/>
<reference evidence="2" key="1">
    <citation type="submission" date="2021-03" db="EMBL/GenBank/DDBJ databases">
        <authorList>
            <person name="Li Z."/>
            <person name="Yang C."/>
        </authorList>
    </citation>
    <scope>NUCLEOTIDE SEQUENCE</scope>
    <source>
        <strain evidence="2">Dzin_1.0</strain>
        <tissue evidence="2">Leaf</tissue>
    </source>
</reference>
<sequence>MGLKKGMGMGTTPSANEGKEKRNIQSSNHWAFLEEIEAPMWVDLTLEAQLMKQDIDDAWFRTSHLIHQMPSHCLKSSLEVQFNSPKMLYQSPKLPDSVSRSRGKHFKSRKWAMDELSLPMEIKLVGKPVCLTKGKWNVGCSSSSTITTDSPLRKPKSSIGNQKYRSSIKSGSIGETICMESVVSQDTSMKAKSGCGDPKSSSSLKSSGSEMSSTISHPKSTSNPRRSCVASHLRSEQTKGENFLQNRKSSCKSSVGSSYSLQCKINSITSTATFVNERNRETKRTAGLKSGQKVIESQLHDRNLNRKFKSKATTGSISTVFKSKVADRELNSKFQKKAANAKNICQESNSKAPNLAAPRKPLSSLNETRTAKSKILSRLTQKSRDQKFKSLDHNKKENSTEEEIQDPKSLNCRKIMIPGHSLTRLKGKGTSERQDKTATSVAPRNYFR</sequence>
<feature type="compositionally biased region" description="Low complexity" evidence="1">
    <location>
        <begin position="200"/>
        <end position="213"/>
    </location>
</feature>
<dbReference type="Proteomes" id="UP001085076">
    <property type="component" value="Miscellaneous, Linkage group lg01"/>
</dbReference>
<evidence type="ECO:0000313" key="2">
    <source>
        <dbReference type="EMBL" id="KAJ0988670.1"/>
    </source>
</evidence>